<feature type="compositionally biased region" description="Basic and acidic residues" evidence="1">
    <location>
        <begin position="38"/>
        <end position="47"/>
    </location>
</feature>
<dbReference type="Pfam" id="PF08555">
    <property type="entry name" value="FAM32A"/>
    <property type="match status" value="1"/>
</dbReference>
<proteinExistence type="predicted"/>
<evidence type="ECO:0008006" key="4">
    <source>
        <dbReference type="Google" id="ProtNLM"/>
    </source>
</evidence>
<feature type="compositionally biased region" description="Basic residues" evidence="1">
    <location>
        <begin position="27"/>
        <end position="37"/>
    </location>
</feature>
<evidence type="ECO:0000256" key="1">
    <source>
        <dbReference type="SAM" id="MobiDB-lite"/>
    </source>
</evidence>
<dbReference type="GO" id="GO:0005730">
    <property type="term" value="C:nucleolus"/>
    <property type="evidence" value="ECO:0007669"/>
    <property type="project" value="TreeGrafter"/>
</dbReference>
<organism evidence="2 3">
    <name type="scientific">Ajellomyces capsulatus</name>
    <name type="common">Darling's disease fungus</name>
    <name type="synonym">Histoplasma capsulatum</name>
    <dbReference type="NCBI Taxonomy" id="5037"/>
    <lineage>
        <taxon>Eukaryota</taxon>
        <taxon>Fungi</taxon>
        <taxon>Dikarya</taxon>
        <taxon>Ascomycota</taxon>
        <taxon>Pezizomycotina</taxon>
        <taxon>Eurotiomycetes</taxon>
        <taxon>Eurotiomycetidae</taxon>
        <taxon>Onygenales</taxon>
        <taxon>Ajellomycetaceae</taxon>
        <taxon>Histoplasma</taxon>
    </lineage>
</organism>
<gene>
    <name evidence="2" type="ORF">I7I51_00148</name>
</gene>
<dbReference type="PANTHER" id="PTHR13282">
    <property type="entry name" value="PROTEIN FAM32A"/>
    <property type="match status" value="1"/>
</dbReference>
<dbReference type="VEuPathDB" id="FungiDB:I7I51_00148"/>
<dbReference type="OrthoDB" id="4205821at2759"/>
<feature type="region of interest" description="Disordered" evidence="1">
    <location>
        <begin position="1"/>
        <end position="116"/>
    </location>
</feature>
<name>A0A8A1MAS7_AJECA</name>
<feature type="compositionally biased region" description="Basic and acidic residues" evidence="1">
    <location>
        <begin position="54"/>
        <end position="83"/>
    </location>
</feature>
<dbReference type="InterPro" id="IPR013865">
    <property type="entry name" value="FAM32A"/>
</dbReference>
<sequence>MAPANEYVSGGGKLKIKGAPVLEGRVGKKGNKKRKKEKERGKVKEGANEGPNGSRDEGADGMRMKSGEGEGAVRSDGDWDGSRSRSRSRSRGVSEGFDKAVVNKTEAERRYEEARRKRLDERLKREGFKTHKERVEELNRYLSNLSEHHDMPRIGPG</sequence>
<feature type="compositionally biased region" description="Basic and acidic residues" evidence="1">
    <location>
        <begin position="105"/>
        <end position="116"/>
    </location>
</feature>
<dbReference type="EMBL" id="CP069114">
    <property type="protein sequence ID" value="QSS63091.1"/>
    <property type="molecule type" value="Genomic_DNA"/>
</dbReference>
<evidence type="ECO:0000313" key="2">
    <source>
        <dbReference type="EMBL" id="QSS63091.1"/>
    </source>
</evidence>
<dbReference type="PANTHER" id="PTHR13282:SF6">
    <property type="entry name" value="PROTEIN FAM32A"/>
    <property type="match status" value="1"/>
</dbReference>
<protein>
    <recommendedName>
        <fullName evidence="4">DUF1754-domain-containing protein</fullName>
    </recommendedName>
</protein>
<dbReference type="AlphaFoldDB" id="A0A8A1MAS7"/>
<evidence type="ECO:0000313" key="3">
    <source>
        <dbReference type="Proteomes" id="UP000663671"/>
    </source>
</evidence>
<reference evidence="2" key="1">
    <citation type="submission" date="2021-01" db="EMBL/GenBank/DDBJ databases">
        <title>Chromosome-level genome assembly of a human fungal pathogen reveals clustering of transcriptionally co-regulated genes.</title>
        <authorList>
            <person name="Voorhies M."/>
            <person name="Cohen S."/>
            <person name="Shea T.P."/>
            <person name="Petrus S."/>
            <person name="Munoz J.F."/>
            <person name="Poplawski S."/>
            <person name="Goldman W.E."/>
            <person name="Michael T."/>
            <person name="Cuomo C.A."/>
            <person name="Sil A."/>
            <person name="Beyhan S."/>
        </authorList>
    </citation>
    <scope>NUCLEOTIDE SEQUENCE</scope>
    <source>
        <strain evidence="2">WU24</strain>
    </source>
</reference>
<dbReference type="Proteomes" id="UP000663671">
    <property type="component" value="Chromosome 1"/>
</dbReference>
<accession>A0A8A1MAS7</accession>